<keyword evidence="7 10" id="KW-0472">Membrane</keyword>
<dbReference type="Gene3D" id="3.40.50.300">
    <property type="entry name" value="P-loop containing nucleotide triphosphate hydrolases"/>
    <property type="match status" value="1"/>
</dbReference>
<feature type="domain" description="ABC transmembrane type-1" evidence="12">
    <location>
        <begin position="242"/>
        <end position="506"/>
    </location>
</feature>
<feature type="transmembrane region" description="Helical" evidence="10">
    <location>
        <begin position="119"/>
        <end position="140"/>
    </location>
</feature>
<keyword evidence="14" id="KW-1185">Reference proteome</keyword>
<dbReference type="PROSITE" id="PS50893">
    <property type="entry name" value="ABC_TRANSPORTER_2"/>
    <property type="match status" value="1"/>
</dbReference>
<reference evidence="13 14" key="1">
    <citation type="journal article" date="2016" name="Genome Biol. Evol.">
        <title>Divergent and convergent evolution of fungal pathogenicity.</title>
        <authorList>
            <person name="Shang Y."/>
            <person name="Xiao G."/>
            <person name="Zheng P."/>
            <person name="Cen K."/>
            <person name="Zhan S."/>
            <person name="Wang C."/>
        </authorList>
    </citation>
    <scope>NUCLEOTIDE SEQUENCE [LARGE SCALE GENOMIC DNA]</scope>
    <source>
        <strain evidence="13 14">ARSEF 2679</strain>
    </source>
</reference>
<dbReference type="AlphaFoldDB" id="A0A162IB67"/>
<dbReference type="GO" id="GO:0005524">
    <property type="term" value="F:ATP binding"/>
    <property type="evidence" value="ECO:0007669"/>
    <property type="project" value="UniProtKB-KW"/>
</dbReference>
<feature type="domain" description="ABC transporter" evidence="11">
    <location>
        <begin position="540"/>
        <end position="774"/>
    </location>
</feature>
<dbReference type="InterPro" id="IPR036640">
    <property type="entry name" value="ABC1_TM_sf"/>
</dbReference>
<dbReference type="SMART" id="SM00382">
    <property type="entry name" value="AAA"/>
    <property type="match status" value="1"/>
</dbReference>
<dbReference type="InterPro" id="IPR027417">
    <property type="entry name" value="P-loop_NTPase"/>
</dbReference>
<evidence type="ECO:0000256" key="10">
    <source>
        <dbReference type="SAM" id="Phobius"/>
    </source>
</evidence>
<feature type="transmembrane region" description="Helical" evidence="10">
    <location>
        <begin position="6"/>
        <end position="32"/>
    </location>
</feature>
<keyword evidence="3 10" id="KW-0812">Transmembrane</keyword>
<protein>
    <submittedName>
        <fullName evidence="13">ABC transporter</fullName>
    </submittedName>
</protein>
<feature type="compositionally biased region" description="Polar residues" evidence="9">
    <location>
        <begin position="801"/>
        <end position="814"/>
    </location>
</feature>
<dbReference type="InterPro" id="IPR039421">
    <property type="entry name" value="Type_1_exporter"/>
</dbReference>
<dbReference type="Pfam" id="PF00664">
    <property type="entry name" value="ABC_membrane"/>
    <property type="match status" value="1"/>
</dbReference>
<dbReference type="InterPro" id="IPR003439">
    <property type="entry name" value="ABC_transporter-like_ATP-bd"/>
</dbReference>
<dbReference type="PANTHER" id="PTHR24221">
    <property type="entry name" value="ATP-BINDING CASSETTE SUB-FAMILY B"/>
    <property type="match status" value="1"/>
</dbReference>
<dbReference type="GO" id="GO:0016020">
    <property type="term" value="C:membrane"/>
    <property type="evidence" value="ECO:0007669"/>
    <property type="project" value="UniProtKB-SubCell"/>
</dbReference>
<dbReference type="Gene3D" id="1.20.1560.10">
    <property type="entry name" value="ABC transporter type 1, transmembrane domain"/>
    <property type="match status" value="1"/>
</dbReference>
<dbReference type="PANTHER" id="PTHR24221:SF503">
    <property type="entry name" value="MITOCHONDRIAL POTASSIUM CHANNEL ATP-BINDING SUBUNIT"/>
    <property type="match status" value="1"/>
</dbReference>
<feature type="compositionally biased region" description="Basic and acidic residues" evidence="9">
    <location>
        <begin position="821"/>
        <end position="830"/>
    </location>
</feature>
<comment type="similarity">
    <text evidence="8">Belongs to the ABC transporter superfamily. ABCB family. Heavy Metal importer (TC 3.A.1.210) subfamily.</text>
</comment>
<dbReference type="FunFam" id="3.40.50.300:FF:000287">
    <property type="entry name" value="Multidrug ABC transporter ATP-binding protein"/>
    <property type="match status" value="1"/>
</dbReference>
<evidence type="ECO:0000259" key="12">
    <source>
        <dbReference type="PROSITE" id="PS50929"/>
    </source>
</evidence>
<dbReference type="GO" id="GO:0016887">
    <property type="term" value="F:ATP hydrolysis activity"/>
    <property type="evidence" value="ECO:0007669"/>
    <property type="project" value="InterPro"/>
</dbReference>
<feature type="transmembrane region" description="Helical" evidence="10">
    <location>
        <begin position="89"/>
        <end position="107"/>
    </location>
</feature>
<dbReference type="OrthoDB" id="6500128at2759"/>
<proteinExistence type="inferred from homology"/>
<dbReference type="PROSITE" id="PS00211">
    <property type="entry name" value="ABC_TRANSPORTER_1"/>
    <property type="match status" value="1"/>
</dbReference>
<dbReference type="GO" id="GO:0140359">
    <property type="term" value="F:ABC-type transporter activity"/>
    <property type="evidence" value="ECO:0007669"/>
    <property type="project" value="InterPro"/>
</dbReference>
<gene>
    <name evidence="13" type="ORF">ISF_08276</name>
</gene>
<dbReference type="InterPro" id="IPR017871">
    <property type="entry name" value="ABC_transporter-like_CS"/>
</dbReference>
<sequence>MALTITAVSFLATLCYLYPATVFVFAAIASLVATCTGQDLKDNEKPLRPSKRVVVFSLALFLATYAAQLGLLCIHAILARAWNVDEHVIIGRLSCFLVFGIQLSRILDSDRPSPIPLWGSVALALIFEAIIIICSTISATTRFAGFWVLSDFILGVFRWTILAALASATIFAWWTVPASSPETDSLLPKDNQPNGYGTQPEDEAEYSWQRSRRVARETMEKRLKQGGNWFQYVKGFTILFPYTGIIMDSLGGINDVSPWTAVLTYAVLRLASSACGIELIRQWLWVPVKYFSRDALSRAAYSHMMHLSADFHDSKSCSDMLVAINGGSSVSNAVESIFLQATPMVVDMMVAVVYLSVTFGPYEGLITMATATIFLHCAARLVVKSKPVNRNRVNAVYEEYRIRHAGLSGWQTVSAFNQIGYEDNRHANATTNRWLREQQFILDWHVSSAFQTIVLSSGLLASAFLAVYRIQDGRATSGQFAMLLMYWAQLTSPLQFFAKLGKSMSDDFIEAERLLDIMNTKPSVENKKNARPLKFAFGKVEFDKVCFSYDEQKGVIKNVNLEIPSGQTVAFVGSTGAGKSTLLRLLNRCYDVKSGAIRIDGQDIRTVDLFSLRDRIGIVPQNPILFDDTIINNVRYGRITATDEEVYDACRAACIHDNIIGFTNGYQTRVGERGVKLSGGELQRVAIARAILRKPDIVLLDEATSAVDTDTEQQIQLSFRRLCQGRTTFIVAHRLSTIMNADRIVVIEHGEVIESGSHHELIGVGGRYADLWSKQVSVPKGPTADIAQASDDEQKDLKTNFSQESTQVSRTVSDSGDETPLSEHDSRDVVNHTTPRTKRGHMTRASIDSDAMSKASKLNPVAPEFTPRTISQNVVTKTSDYDKLSLSAERARLWADEVAAAKADEGQHEPVLPTSSTETETVDESKGSSA</sequence>
<feature type="region of interest" description="Disordered" evidence="9">
    <location>
        <begin position="180"/>
        <end position="204"/>
    </location>
</feature>
<dbReference type="SUPFAM" id="SSF52540">
    <property type="entry name" value="P-loop containing nucleoside triphosphate hydrolases"/>
    <property type="match status" value="1"/>
</dbReference>
<dbReference type="SUPFAM" id="SSF90123">
    <property type="entry name" value="ABC transporter transmembrane region"/>
    <property type="match status" value="1"/>
</dbReference>
<evidence type="ECO:0000256" key="1">
    <source>
        <dbReference type="ARBA" id="ARBA00004141"/>
    </source>
</evidence>
<evidence type="ECO:0000313" key="14">
    <source>
        <dbReference type="Proteomes" id="UP000076744"/>
    </source>
</evidence>
<organism evidence="13 14">
    <name type="scientific">Cordyceps fumosorosea (strain ARSEF 2679)</name>
    <name type="common">Isaria fumosorosea</name>
    <dbReference type="NCBI Taxonomy" id="1081104"/>
    <lineage>
        <taxon>Eukaryota</taxon>
        <taxon>Fungi</taxon>
        <taxon>Dikarya</taxon>
        <taxon>Ascomycota</taxon>
        <taxon>Pezizomycotina</taxon>
        <taxon>Sordariomycetes</taxon>
        <taxon>Hypocreomycetidae</taxon>
        <taxon>Hypocreales</taxon>
        <taxon>Cordycipitaceae</taxon>
        <taxon>Cordyceps</taxon>
    </lineage>
</organism>
<accession>A0A162IB67</accession>
<dbReference type="GeneID" id="30024568"/>
<dbReference type="PROSITE" id="PS50929">
    <property type="entry name" value="ABC_TM1F"/>
    <property type="match status" value="1"/>
</dbReference>
<dbReference type="EMBL" id="AZHB01000028">
    <property type="protein sequence ID" value="OAA54675.1"/>
    <property type="molecule type" value="Genomic_DNA"/>
</dbReference>
<dbReference type="InterPro" id="IPR011527">
    <property type="entry name" value="ABC1_TM_dom"/>
</dbReference>
<feature type="region of interest" description="Disordered" evidence="9">
    <location>
        <begin position="801"/>
        <end position="855"/>
    </location>
</feature>
<feature type="transmembrane region" description="Helical" evidence="10">
    <location>
        <begin position="53"/>
        <end position="77"/>
    </location>
</feature>
<keyword evidence="6 10" id="KW-1133">Transmembrane helix</keyword>
<feature type="region of interest" description="Disordered" evidence="9">
    <location>
        <begin position="900"/>
        <end position="930"/>
    </location>
</feature>
<dbReference type="RefSeq" id="XP_018700961.1">
    <property type="nucleotide sequence ID" value="XM_018851879.1"/>
</dbReference>
<dbReference type="InterPro" id="IPR003593">
    <property type="entry name" value="AAA+_ATPase"/>
</dbReference>
<feature type="transmembrane region" description="Helical" evidence="10">
    <location>
        <begin position="152"/>
        <end position="176"/>
    </location>
</feature>
<evidence type="ECO:0000256" key="2">
    <source>
        <dbReference type="ARBA" id="ARBA00022448"/>
    </source>
</evidence>
<evidence type="ECO:0000256" key="4">
    <source>
        <dbReference type="ARBA" id="ARBA00022741"/>
    </source>
</evidence>
<dbReference type="Pfam" id="PF00005">
    <property type="entry name" value="ABC_tran"/>
    <property type="match status" value="1"/>
</dbReference>
<keyword evidence="2" id="KW-0813">Transport</keyword>
<name>A0A162IB67_CORFA</name>
<evidence type="ECO:0000256" key="6">
    <source>
        <dbReference type="ARBA" id="ARBA00022989"/>
    </source>
</evidence>
<dbReference type="Proteomes" id="UP000076744">
    <property type="component" value="Unassembled WGS sequence"/>
</dbReference>
<evidence type="ECO:0000313" key="13">
    <source>
        <dbReference type="EMBL" id="OAA54675.1"/>
    </source>
</evidence>
<comment type="subcellular location">
    <subcellularLocation>
        <location evidence="1">Membrane</location>
        <topology evidence="1">Multi-pass membrane protein</topology>
    </subcellularLocation>
</comment>
<comment type="caution">
    <text evidence="13">The sequence shown here is derived from an EMBL/GenBank/DDBJ whole genome shotgun (WGS) entry which is preliminary data.</text>
</comment>
<evidence type="ECO:0000256" key="5">
    <source>
        <dbReference type="ARBA" id="ARBA00022840"/>
    </source>
</evidence>
<evidence type="ECO:0000256" key="9">
    <source>
        <dbReference type="SAM" id="MobiDB-lite"/>
    </source>
</evidence>
<keyword evidence="5" id="KW-0067">ATP-binding</keyword>
<keyword evidence="4" id="KW-0547">Nucleotide-binding</keyword>
<evidence type="ECO:0000256" key="8">
    <source>
        <dbReference type="ARBA" id="ARBA00024363"/>
    </source>
</evidence>
<evidence type="ECO:0000256" key="3">
    <source>
        <dbReference type="ARBA" id="ARBA00022692"/>
    </source>
</evidence>
<dbReference type="STRING" id="1081104.A0A162IB67"/>
<evidence type="ECO:0000259" key="11">
    <source>
        <dbReference type="PROSITE" id="PS50893"/>
    </source>
</evidence>
<evidence type="ECO:0000256" key="7">
    <source>
        <dbReference type="ARBA" id="ARBA00023136"/>
    </source>
</evidence>